<dbReference type="SUPFAM" id="SSF46785">
    <property type="entry name" value="Winged helix' DNA-binding domain"/>
    <property type="match status" value="1"/>
</dbReference>
<dbReference type="Gene3D" id="1.10.10.10">
    <property type="entry name" value="Winged helix-like DNA-binding domain superfamily/Winged helix DNA-binding domain"/>
    <property type="match status" value="1"/>
</dbReference>
<evidence type="ECO:0000256" key="2">
    <source>
        <dbReference type="ARBA" id="ARBA00023015"/>
    </source>
</evidence>
<dbReference type="CDD" id="cd08422">
    <property type="entry name" value="PBP2_CrgA_like"/>
    <property type="match status" value="1"/>
</dbReference>
<gene>
    <name evidence="9" type="ORF">CO662_24330</name>
    <name evidence="10" type="ORF">EEQ99_32025</name>
</gene>
<dbReference type="PANTHER" id="PTHR30537">
    <property type="entry name" value="HTH-TYPE TRANSCRIPTIONAL REGULATOR"/>
    <property type="match status" value="1"/>
</dbReference>
<dbReference type="Pfam" id="PF03466">
    <property type="entry name" value="LysR_substrate"/>
    <property type="match status" value="1"/>
</dbReference>
<reference evidence="9 11" key="2">
    <citation type="submission" date="2017-09" db="EMBL/GenBank/DDBJ databases">
        <title>Comparative genomics of rhizobia isolated from Phaseolus vulgaris in China.</title>
        <authorList>
            <person name="Tong W."/>
        </authorList>
    </citation>
    <scope>NUCLEOTIDE SEQUENCE [LARGE SCALE GENOMIC DNA]</scope>
    <source>
        <strain evidence="9 11">Y27</strain>
    </source>
</reference>
<protein>
    <recommendedName>
        <fullName evidence="6">HTH-type transcriptional regulator TtuA</fullName>
    </recommendedName>
    <alternativeName>
        <fullName evidence="7">Tartrate utilization transcriptional regulator</fullName>
    </alternativeName>
</protein>
<dbReference type="InterPro" id="IPR000847">
    <property type="entry name" value="LysR_HTH_N"/>
</dbReference>
<dbReference type="SUPFAM" id="SSF53850">
    <property type="entry name" value="Periplasmic binding protein-like II"/>
    <property type="match status" value="1"/>
</dbReference>
<evidence type="ECO:0000256" key="7">
    <source>
        <dbReference type="ARBA" id="ARBA00083243"/>
    </source>
</evidence>
<keyword evidence="2" id="KW-0805">Transcription regulation</keyword>
<dbReference type="EMBL" id="NWSL01000018">
    <property type="protein sequence ID" value="PDS49472.1"/>
    <property type="molecule type" value="Genomic_DNA"/>
</dbReference>
<evidence type="ECO:0000313" key="9">
    <source>
        <dbReference type="EMBL" id="PDS49472.1"/>
    </source>
</evidence>
<evidence type="ECO:0000256" key="3">
    <source>
        <dbReference type="ARBA" id="ARBA00023125"/>
    </source>
</evidence>
<reference evidence="10 12" key="1">
    <citation type="journal article" date="2015" name="Int. J. Syst. Evol. Microbiol.">
        <title>Rhizobium anhuiense sp. nov., isolated from effective nodules of Vicia faba and Pisum sativum.</title>
        <authorList>
            <person name="Zhang Y.J."/>
            <person name="Zheng W.T."/>
            <person name="Everall I."/>
            <person name="Young J.P."/>
            <person name="Zhang X.X."/>
            <person name="Tian C.F."/>
            <person name="Sui X.H."/>
            <person name="Wang E.T."/>
            <person name="Chen W.X."/>
        </authorList>
    </citation>
    <scope>NUCLEOTIDE SEQUENCE [LARGE SCALE GENOMIC DNA]</scope>
    <source>
        <strain evidence="10 12">CCBAU 23252</strain>
    </source>
</reference>
<dbReference type="Pfam" id="PF00126">
    <property type="entry name" value="HTH_1"/>
    <property type="match status" value="1"/>
</dbReference>
<dbReference type="EMBL" id="RIBW01000025">
    <property type="protein sequence ID" value="RUL96093.1"/>
    <property type="molecule type" value="Genomic_DNA"/>
</dbReference>
<sequence>METIGMDKIDGMRTFVAAVEAGSFAAASERLGISGKLVSKYIATLEADLRMNLLHRTTRSMSLTHDGRIYLEGCRRVLNELDLLDMSLEASSGLKGTLRVAAPLTFGETVVATAILEFMDLHPEVTVELELSDEYVDLAEDGFDLAVRIGTLKDSSLVARKLGEARLLVVAAPSYIERHGAPAHPDELSSHICIRDANNPDPNRWPFLIEGKQIQVSVTGPFLSNSPPACLIPARAGKGIFICPDVFLADDLAQGRLVQLLAGFPSRMIAIQTVQLPSAFRKPKVAAFINVLRKHMKT</sequence>
<dbReference type="InterPro" id="IPR058163">
    <property type="entry name" value="LysR-type_TF_proteobact-type"/>
</dbReference>
<name>A0A432N9A7_9HYPH</name>
<dbReference type="InterPro" id="IPR036388">
    <property type="entry name" value="WH-like_DNA-bd_sf"/>
</dbReference>
<evidence type="ECO:0000256" key="1">
    <source>
        <dbReference type="ARBA" id="ARBA00009437"/>
    </source>
</evidence>
<keyword evidence="4" id="KW-0804">Transcription</keyword>
<dbReference type="PROSITE" id="PS50931">
    <property type="entry name" value="HTH_LYSR"/>
    <property type="match status" value="1"/>
</dbReference>
<dbReference type="InterPro" id="IPR005119">
    <property type="entry name" value="LysR_subst-bd"/>
</dbReference>
<dbReference type="Gene3D" id="3.40.190.290">
    <property type="match status" value="1"/>
</dbReference>
<dbReference type="AlphaFoldDB" id="A0A432N9A7"/>
<comment type="similarity">
    <text evidence="1">Belongs to the LysR transcriptional regulatory family.</text>
</comment>
<evidence type="ECO:0000256" key="5">
    <source>
        <dbReference type="ARBA" id="ARBA00054626"/>
    </source>
</evidence>
<keyword evidence="11" id="KW-1185">Reference proteome</keyword>
<feature type="domain" description="HTH lysR-type" evidence="8">
    <location>
        <begin position="7"/>
        <end position="64"/>
    </location>
</feature>
<comment type="function">
    <text evidence="5">Transcriptional regulator of the ttuABCDE tartrate utilization operon.</text>
</comment>
<dbReference type="GO" id="GO:0006351">
    <property type="term" value="P:DNA-templated transcription"/>
    <property type="evidence" value="ECO:0007669"/>
    <property type="project" value="TreeGrafter"/>
</dbReference>
<dbReference type="GO" id="GO:0043565">
    <property type="term" value="F:sequence-specific DNA binding"/>
    <property type="evidence" value="ECO:0007669"/>
    <property type="project" value="TreeGrafter"/>
</dbReference>
<evidence type="ECO:0000256" key="6">
    <source>
        <dbReference type="ARBA" id="ARBA00067332"/>
    </source>
</evidence>
<proteinExistence type="inferred from homology"/>
<dbReference type="InterPro" id="IPR036390">
    <property type="entry name" value="WH_DNA-bd_sf"/>
</dbReference>
<dbReference type="Proteomes" id="UP000273611">
    <property type="component" value="Unassembled WGS sequence"/>
</dbReference>
<evidence type="ECO:0000259" key="8">
    <source>
        <dbReference type="PROSITE" id="PS50931"/>
    </source>
</evidence>
<reference evidence="10" key="3">
    <citation type="submission" date="2018-11" db="EMBL/GenBank/DDBJ databases">
        <authorList>
            <person name="Huo Y."/>
        </authorList>
    </citation>
    <scope>NUCLEOTIDE SEQUENCE</scope>
    <source>
        <strain evidence="10">CCBAU 23252</strain>
    </source>
</reference>
<dbReference type="GO" id="GO:0003700">
    <property type="term" value="F:DNA-binding transcription factor activity"/>
    <property type="evidence" value="ECO:0007669"/>
    <property type="project" value="InterPro"/>
</dbReference>
<keyword evidence="3" id="KW-0238">DNA-binding</keyword>
<organism evidence="10 12">
    <name type="scientific">Rhizobium anhuiense</name>
    <dbReference type="NCBI Taxonomy" id="1184720"/>
    <lineage>
        <taxon>Bacteria</taxon>
        <taxon>Pseudomonadati</taxon>
        <taxon>Pseudomonadota</taxon>
        <taxon>Alphaproteobacteria</taxon>
        <taxon>Hyphomicrobiales</taxon>
        <taxon>Rhizobiaceae</taxon>
        <taxon>Rhizobium/Agrobacterium group</taxon>
        <taxon>Rhizobium</taxon>
    </lineage>
</organism>
<evidence type="ECO:0000313" key="10">
    <source>
        <dbReference type="EMBL" id="RUL96093.1"/>
    </source>
</evidence>
<evidence type="ECO:0000256" key="4">
    <source>
        <dbReference type="ARBA" id="ARBA00023163"/>
    </source>
</evidence>
<dbReference type="PANTHER" id="PTHR30537:SF5">
    <property type="entry name" value="HTH-TYPE TRANSCRIPTIONAL ACTIVATOR TTDR-RELATED"/>
    <property type="match status" value="1"/>
</dbReference>
<dbReference type="FunFam" id="1.10.10.10:FF:000001">
    <property type="entry name" value="LysR family transcriptional regulator"/>
    <property type="match status" value="1"/>
</dbReference>
<accession>A0A432N9A7</accession>
<evidence type="ECO:0000313" key="12">
    <source>
        <dbReference type="Proteomes" id="UP000273611"/>
    </source>
</evidence>
<evidence type="ECO:0000313" key="11">
    <source>
        <dbReference type="Proteomes" id="UP000219972"/>
    </source>
</evidence>
<dbReference type="Proteomes" id="UP000219972">
    <property type="component" value="Unassembled WGS sequence"/>
</dbReference>
<comment type="caution">
    <text evidence="10">The sequence shown here is derived from an EMBL/GenBank/DDBJ whole genome shotgun (WGS) entry which is preliminary data.</text>
</comment>